<evidence type="ECO:0000313" key="2">
    <source>
        <dbReference type="Proteomes" id="UP000250443"/>
    </source>
</evidence>
<dbReference type="EMBL" id="UAUF01000016">
    <property type="protein sequence ID" value="SPZ16738.1"/>
    <property type="molecule type" value="Genomic_DNA"/>
</dbReference>
<name>A0A2X2D991_PSELU</name>
<dbReference type="AlphaFoldDB" id="A0A2X2D991"/>
<accession>A0A2X2D991</accession>
<sequence length="56" mass="6245">MSFTGKSVNQLSVQSAVRLPKIVTFPMLLVRRGDSANREAALMRPVLLLDVLAYDR</sequence>
<dbReference type="Proteomes" id="UP000250443">
    <property type="component" value="Unassembled WGS sequence"/>
</dbReference>
<organism evidence="1 2">
    <name type="scientific">Pseudomonas luteola</name>
    <dbReference type="NCBI Taxonomy" id="47886"/>
    <lineage>
        <taxon>Bacteria</taxon>
        <taxon>Pseudomonadati</taxon>
        <taxon>Pseudomonadota</taxon>
        <taxon>Gammaproteobacteria</taxon>
        <taxon>Pseudomonadales</taxon>
        <taxon>Pseudomonadaceae</taxon>
        <taxon>Pseudomonas</taxon>
    </lineage>
</organism>
<reference evidence="1 2" key="1">
    <citation type="submission" date="2018-06" db="EMBL/GenBank/DDBJ databases">
        <authorList>
            <consortium name="Pathogen Informatics"/>
            <person name="Doyle S."/>
        </authorList>
    </citation>
    <scope>NUCLEOTIDE SEQUENCE [LARGE SCALE GENOMIC DNA]</scope>
    <source>
        <strain evidence="1 2">NCTC11842</strain>
    </source>
</reference>
<evidence type="ECO:0000313" key="1">
    <source>
        <dbReference type="EMBL" id="SPZ16738.1"/>
    </source>
</evidence>
<protein>
    <submittedName>
        <fullName evidence="1">Uncharacterized protein</fullName>
    </submittedName>
</protein>
<proteinExistence type="predicted"/>
<gene>
    <name evidence="1" type="ORF">NCTC11842_05778</name>
</gene>